<name>A0A9W7G379_9STRA</name>
<comment type="caution">
    <text evidence="2">The sequence shown here is derived from an EMBL/GenBank/DDBJ whole genome shotgun (WGS) entry which is preliminary data.</text>
</comment>
<accession>A0A9W7G379</accession>
<dbReference type="EMBL" id="BRXZ01007668">
    <property type="protein sequence ID" value="GMI31392.1"/>
    <property type="molecule type" value="Genomic_DNA"/>
</dbReference>
<evidence type="ECO:0000313" key="2">
    <source>
        <dbReference type="EMBL" id="GMI31392.1"/>
    </source>
</evidence>
<protein>
    <submittedName>
        <fullName evidence="2">Uncharacterized protein</fullName>
    </submittedName>
</protein>
<dbReference type="Proteomes" id="UP001165082">
    <property type="component" value="Unassembled WGS sequence"/>
</dbReference>
<sequence length="266" mass="28893">MRSVQGVGSDMQGDLGSGTGKVNNQRGTGSLLKALEGRRPATGTMNLGDLLSSGSEISEVLLDDSGSNKQGHEGHDDEEPATAERGETGAKADRKGVYMDMTMRGKARLSEVQAGLSKGFATTRNGFMKIGPNETVGRKKGGSKAERLFEKRRTEKSKKKTLSNTPSSRLLFSSTYSRLKAPVTTPDVPPASSDMLRQPALISRVPEPKDMIENAMFNLGLSSTGSDKDNLEMWEEEKLQRERDEEGSEMSSIEGEMEGREDKSKK</sequence>
<evidence type="ECO:0000313" key="3">
    <source>
        <dbReference type="Proteomes" id="UP001165082"/>
    </source>
</evidence>
<feature type="compositionally biased region" description="Basic and acidic residues" evidence="1">
    <location>
        <begin position="82"/>
        <end position="95"/>
    </location>
</feature>
<feature type="region of interest" description="Disordered" evidence="1">
    <location>
        <begin position="1"/>
        <end position="95"/>
    </location>
</feature>
<reference evidence="2" key="1">
    <citation type="submission" date="2022-07" db="EMBL/GenBank/DDBJ databases">
        <title>Genome analysis of Parmales, a sister group of diatoms, reveals the evolutionary specialization of diatoms from phago-mixotrophs to photoautotrophs.</title>
        <authorList>
            <person name="Ban H."/>
            <person name="Sato S."/>
            <person name="Yoshikawa S."/>
            <person name="Kazumasa Y."/>
            <person name="Nakamura Y."/>
            <person name="Ichinomiya M."/>
            <person name="Saitoh K."/>
            <person name="Sato N."/>
            <person name="Blanc-Mathieu R."/>
            <person name="Endo H."/>
            <person name="Kuwata A."/>
            <person name="Ogata H."/>
        </authorList>
    </citation>
    <scope>NUCLEOTIDE SEQUENCE</scope>
</reference>
<feature type="compositionally biased region" description="Basic and acidic residues" evidence="1">
    <location>
        <begin position="257"/>
        <end position="266"/>
    </location>
</feature>
<feature type="region of interest" description="Disordered" evidence="1">
    <location>
        <begin position="220"/>
        <end position="266"/>
    </location>
</feature>
<feature type="compositionally biased region" description="Basic and acidic residues" evidence="1">
    <location>
        <begin position="143"/>
        <end position="153"/>
    </location>
</feature>
<feature type="non-terminal residue" evidence="2">
    <location>
        <position position="266"/>
    </location>
</feature>
<proteinExistence type="predicted"/>
<evidence type="ECO:0000256" key="1">
    <source>
        <dbReference type="SAM" id="MobiDB-lite"/>
    </source>
</evidence>
<feature type="region of interest" description="Disordered" evidence="1">
    <location>
        <begin position="134"/>
        <end position="169"/>
    </location>
</feature>
<organism evidence="2 3">
    <name type="scientific">Triparma retinervis</name>
    <dbReference type="NCBI Taxonomy" id="2557542"/>
    <lineage>
        <taxon>Eukaryota</taxon>
        <taxon>Sar</taxon>
        <taxon>Stramenopiles</taxon>
        <taxon>Ochrophyta</taxon>
        <taxon>Bolidophyceae</taxon>
        <taxon>Parmales</taxon>
        <taxon>Triparmaceae</taxon>
        <taxon>Triparma</taxon>
    </lineage>
</organism>
<gene>
    <name evidence="2" type="ORF">TrRE_jg9162</name>
</gene>
<dbReference type="AlphaFoldDB" id="A0A9W7G379"/>
<keyword evidence="3" id="KW-1185">Reference proteome</keyword>
<feature type="compositionally biased region" description="Basic and acidic residues" evidence="1">
    <location>
        <begin position="226"/>
        <end position="244"/>
    </location>
</feature>